<dbReference type="PANTHER" id="PTHR10242:SF2">
    <property type="entry name" value="N-GLYCOSYLASE_DNA LYASE"/>
    <property type="match status" value="1"/>
</dbReference>
<gene>
    <name evidence="5" type="ORF">E3J84_01710</name>
</gene>
<dbReference type="SUPFAM" id="SSF48150">
    <property type="entry name" value="DNA-glycosylase"/>
    <property type="match status" value="1"/>
</dbReference>
<evidence type="ECO:0000259" key="4">
    <source>
        <dbReference type="Pfam" id="PF00730"/>
    </source>
</evidence>
<feature type="domain" description="HhH-GPD" evidence="4">
    <location>
        <begin position="143"/>
        <end position="269"/>
    </location>
</feature>
<dbReference type="InterPro" id="IPR037046">
    <property type="entry name" value="AlkA_N_sf"/>
</dbReference>
<reference evidence="5 6" key="1">
    <citation type="submission" date="2019-03" db="EMBL/GenBank/DDBJ databases">
        <title>Metabolic potential of uncultured bacteria and archaea associated with petroleum seepage in deep-sea sediments.</title>
        <authorList>
            <person name="Dong X."/>
            <person name="Hubert C."/>
        </authorList>
    </citation>
    <scope>NUCLEOTIDE SEQUENCE [LARGE SCALE GENOMIC DNA]</scope>
    <source>
        <strain evidence="5">E44_bin7</strain>
    </source>
</reference>
<dbReference type="Proteomes" id="UP000316360">
    <property type="component" value="Unassembled WGS sequence"/>
</dbReference>
<proteinExistence type="inferred from homology"/>
<dbReference type="Pfam" id="PF00730">
    <property type="entry name" value="HhH-GPD"/>
    <property type="match status" value="1"/>
</dbReference>
<comment type="caution">
    <text evidence="5">The sequence shown here is derived from an EMBL/GenBank/DDBJ whole genome shotgun (WGS) entry which is preliminary data.</text>
</comment>
<accession>A0A523S2X8</accession>
<organism evidence="5 6">
    <name type="scientific">Aerophobetes bacterium</name>
    <dbReference type="NCBI Taxonomy" id="2030807"/>
    <lineage>
        <taxon>Bacteria</taxon>
        <taxon>Candidatus Aerophobota</taxon>
    </lineage>
</organism>
<dbReference type="EMBL" id="SOKJ01000090">
    <property type="protein sequence ID" value="TET12400.1"/>
    <property type="molecule type" value="Genomic_DNA"/>
</dbReference>
<evidence type="ECO:0000256" key="2">
    <source>
        <dbReference type="ARBA" id="ARBA00012720"/>
    </source>
</evidence>
<comment type="catalytic activity">
    <reaction evidence="3">
        <text>2'-deoxyribonucleotide-(2'-deoxyribose 5'-phosphate)-2'-deoxyribonucleotide-DNA = a 3'-end 2'-deoxyribonucleotide-(2,3-dehydro-2,3-deoxyribose 5'-phosphate)-DNA + a 5'-end 5'-phospho-2'-deoxyribonucleoside-DNA + H(+)</text>
        <dbReference type="Rhea" id="RHEA:66592"/>
        <dbReference type="Rhea" id="RHEA-COMP:13180"/>
        <dbReference type="Rhea" id="RHEA-COMP:16897"/>
        <dbReference type="Rhea" id="RHEA-COMP:17067"/>
        <dbReference type="ChEBI" id="CHEBI:15378"/>
        <dbReference type="ChEBI" id="CHEBI:136412"/>
        <dbReference type="ChEBI" id="CHEBI:157695"/>
        <dbReference type="ChEBI" id="CHEBI:167181"/>
        <dbReference type="EC" id="4.2.99.18"/>
    </reaction>
</comment>
<evidence type="ECO:0000256" key="1">
    <source>
        <dbReference type="ARBA" id="ARBA00010679"/>
    </source>
</evidence>
<dbReference type="GO" id="GO:0006284">
    <property type="term" value="P:base-excision repair"/>
    <property type="evidence" value="ECO:0007669"/>
    <property type="project" value="InterPro"/>
</dbReference>
<evidence type="ECO:0000256" key="3">
    <source>
        <dbReference type="ARBA" id="ARBA00044632"/>
    </source>
</evidence>
<dbReference type="Gene3D" id="1.10.340.30">
    <property type="entry name" value="Hypothetical protein, domain 2"/>
    <property type="match status" value="1"/>
</dbReference>
<dbReference type="AlphaFoldDB" id="A0A523S2X8"/>
<dbReference type="Gene3D" id="3.30.310.20">
    <property type="entry name" value="DNA-3-methyladenine glycosylase AlkA, N-terminal domain"/>
    <property type="match status" value="1"/>
</dbReference>
<dbReference type="PANTHER" id="PTHR10242">
    <property type="entry name" value="8-OXOGUANINE DNA GLYCOSYLASE"/>
    <property type="match status" value="1"/>
</dbReference>
<evidence type="ECO:0000313" key="6">
    <source>
        <dbReference type="Proteomes" id="UP000316360"/>
    </source>
</evidence>
<protein>
    <recommendedName>
        <fullName evidence="2">DNA-(apurinic or apyrimidinic site) lyase</fullName>
        <ecNumber evidence="2">4.2.99.18</ecNumber>
    </recommendedName>
</protein>
<name>A0A523S2X8_UNCAE</name>
<dbReference type="GO" id="GO:0140078">
    <property type="term" value="F:class I DNA-(apurinic or apyrimidinic site) endonuclease activity"/>
    <property type="evidence" value="ECO:0007669"/>
    <property type="project" value="UniProtKB-EC"/>
</dbReference>
<comment type="similarity">
    <text evidence="1">Belongs to the type-1 OGG1 family.</text>
</comment>
<dbReference type="InterPro" id="IPR011257">
    <property type="entry name" value="DNA_glycosylase"/>
</dbReference>
<sequence>MEMSMIKKLSHITKVEIIPTSPFHFDSTAYKPGHFPSSDTKWKHGKRWQTMLWREKTLGLILENVGCVDSPKILLHIYSNKPLLQNFVDSLVREVNYRYNLQLDLESFYNCFQNDAQLAPVLQKFRGLRSMHPGSLYEYLIIAIVLQNTTVRRSVNMMQALFEKYGTLVRFNNKNFFCFWEPQVLAQRPEQELRELKVGYRAKSLIRVSESFTDGQIDELVLRGRGQQKQEDALLSLYGVGSASVGYIMFDVFHHWDYLRHISPWEQKIYTKLFFNRDYHKEVVPVSEMFSYFETKYGNYKALAIHYVWEDLWWKRRNKRIPWLEELIRL</sequence>
<dbReference type="InterPro" id="IPR052054">
    <property type="entry name" value="Oxidative_DNA_repair_enzyme"/>
</dbReference>
<dbReference type="EC" id="4.2.99.18" evidence="2"/>
<evidence type="ECO:0000313" key="5">
    <source>
        <dbReference type="EMBL" id="TET12400.1"/>
    </source>
</evidence>
<dbReference type="InterPro" id="IPR003265">
    <property type="entry name" value="HhH-GPD_domain"/>
</dbReference>